<dbReference type="Proteomes" id="UP000199513">
    <property type="component" value="Unassembled WGS sequence"/>
</dbReference>
<dbReference type="AlphaFoldDB" id="A0A1I2IQK4"/>
<gene>
    <name evidence="1" type="ORF">SAMN04488541_103511</name>
</gene>
<dbReference type="EMBL" id="FONY01000035">
    <property type="protein sequence ID" value="SFF44544.1"/>
    <property type="molecule type" value="Genomic_DNA"/>
</dbReference>
<organism evidence="1 2">
    <name type="scientific">Thermoflexibacter ruber</name>
    <dbReference type="NCBI Taxonomy" id="1003"/>
    <lineage>
        <taxon>Bacteria</taxon>
        <taxon>Pseudomonadati</taxon>
        <taxon>Bacteroidota</taxon>
        <taxon>Cytophagia</taxon>
        <taxon>Cytophagales</taxon>
        <taxon>Thermoflexibacteraceae</taxon>
        <taxon>Thermoflexibacter</taxon>
    </lineage>
</organism>
<dbReference type="RefSeq" id="WP_091548681.1">
    <property type="nucleotide sequence ID" value="NZ_FONY01000035.1"/>
</dbReference>
<evidence type="ECO:0000313" key="2">
    <source>
        <dbReference type="Proteomes" id="UP000199513"/>
    </source>
</evidence>
<name>A0A1I2IQK4_9BACT</name>
<sequence length="177" mass="20438">MRHLLLILLASACLFACGSEKKSEESNKSVQNQLFSIYKNFNDLPDIKDFKIAYRCGELIKLPAYAKEKEVDFVKYYFDKDFTEEQKPFRKFYPLAKFLEADAPCLIIWAMVAIGADDPQTIIYASVYNSYDQEQSTEELLKDTNSLSENGCLEKSRFTLEGGARRKYLLHYSKTTC</sequence>
<accession>A0A1I2IQK4</accession>
<evidence type="ECO:0000313" key="1">
    <source>
        <dbReference type="EMBL" id="SFF44544.1"/>
    </source>
</evidence>
<proteinExistence type="predicted"/>
<dbReference type="STRING" id="1003.SAMN04488541_103511"/>
<reference evidence="1 2" key="1">
    <citation type="submission" date="2016-10" db="EMBL/GenBank/DDBJ databases">
        <authorList>
            <person name="de Groot N.N."/>
        </authorList>
    </citation>
    <scope>NUCLEOTIDE SEQUENCE [LARGE SCALE GENOMIC DNA]</scope>
    <source>
        <strain>GEY</strain>
        <strain evidence="2">DSM 9560</strain>
    </source>
</reference>
<keyword evidence="2" id="KW-1185">Reference proteome</keyword>
<protein>
    <submittedName>
        <fullName evidence="1">Uncharacterized protein</fullName>
    </submittedName>
</protein>